<comment type="caution">
    <text evidence="2">The sequence shown here is derived from an EMBL/GenBank/DDBJ whole genome shotgun (WGS) entry which is preliminary data.</text>
</comment>
<keyword evidence="1" id="KW-0812">Transmembrane</keyword>
<feature type="transmembrane region" description="Helical" evidence="1">
    <location>
        <begin position="36"/>
        <end position="56"/>
    </location>
</feature>
<sequence length="59" mass="6388">MTQSSEIPQSTQTTSVVCVDFGNAIDFHSQSFQAGLFIPIFFFCVGLGISAIMKVVRSV</sequence>
<protein>
    <submittedName>
        <fullName evidence="2">Uncharacterized protein</fullName>
    </submittedName>
</protein>
<dbReference type="EMBL" id="AAGTPA010000003">
    <property type="protein sequence ID" value="EBR8432256.1"/>
    <property type="molecule type" value="Genomic_DNA"/>
</dbReference>
<reference evidence="2" key="1">
    <citation type="submission" date="2018-06" db="EMBL/GenBank/DDBJ databases">
        <authorList>
            <person name="Ashton P.M."/>
            <person name="Dallman T."/>
            <person name="Nair S."/>
            <person name="De Pinna E."/>
            <person name="Peters T."/>
            <person name="Grant K."/>
        </authorList>
    </citation>
    <scope>NUCLEOTIDE SEQUENCE [LARGE SCALE GENOMIC DNA]</scope>
    <source>
        <strain evidence="2">449454</strain>
    </source>
</reference>
<gene>
    <name evidence="2" type="ORF">DOI44_04215</name>
</gene>
<keyword evidence="1" id="KW-1133">Transmembrane helix</keyword>
<evidence type="ECO:0000313" key="2">
    <source>
        <dbReference type="EMBL" id="EBR8432256.1"/>
    </source>
</evidence>
<name>A0A5U8J3P0_SALET</name>
<dbReference type="Proteomes" id="UP000839597">
    <property type="component" value="Unassembled WGS sequence"/>
</dbReference>
<proteinExistence type="predicted"/>
<dbReference type="AlphaFoldDB" id="A0A5U8J3P0"/>
<organism evidence="2">
    <name type="scientific">Salmonella enterica subsp. enterica serovar Panama</name>
    <dbReference type="NCBI Taxonomy" id="29472"/>
    <lineage>
        <taxon>Bacteria</taxon>
        <taxon>Pseudomonadati</taxon>
        <taxon>Pseudomonadota</taxon>
        <taxon>Gammaproteobacteria</taxon>
        <taxon>Enterobacterales</taxon>
        <taxon>Enterobacteriaceae</taxon>
        <taxon>Salmonella</taxon>
    </lineage>
</organism>
<evidence type="ECO:0000256" key="1">
    <source>
        <dbReference type="SAM" id="Phobius"/>
    </source>
</evidence>
<keyword evidence="1" id="KW-0472">Membrane</keyword>
<accession>A0A5U8J3P0</accession>